<dbReference type="EMBL" id="CP130318">
    <property type="protein sequence ID" value="WNQ14088.1"/>
    <property type="molecule type" value="Genomic_DNA"/>
</dbReference>
<sequence>MNLDPLELAIEQKRMEMNDASERFGLSSSIVLQLSQELDILLNQYKWNGFWKNTQMVAV</sequence>
<proteinExistence type="predicted"/>
<evidence type="ECO:0000313" key="2">
    <source>
        <dbReference type="Proteomes" id="UP001305702"/>
    </source>
</evidence>
<dbReference type="Pfam" id="PF09388">
    <property type="entry name" value="SpoOE-like"/>
    <property type="match status" value="1"/>
</dbReference>
<keyword evidence="2" id="KW-1185">Reference proteome</keyword>
<dbReference type="AlphaFoldDB" id="A0AA96LJD5"/>
<name>A0AA96LJD5_9BACL</name>
<dbReference type="GO" id="GO:0043937">
    <property type="term" value="P:regulation of sporulation"/>
    <property type="evidence" value="ECO:0007669"/>
    <property type="project" value="InterPro"/>
</dbReference>
<dbReference type="GO" id="GO:0046983">
    <property type="term" value="F:protein dimerization activity"/>
    <property type="evidence" value="ECO:0007669"/>
    <property type="project" value="InterPro"/>
</dbReference>
<evidence type="ECO:0000313" key="1">
    <source>
        <dbReference type="EMBL" id="WNQ14088.1"/>
    </source>
</evidence>
<accession>A0AA96LJD5</accession>
<dbReference type="InterPro" id="IPR036638">
    <property type="entry name" value="HLH_DNA-bd_sf"/>
</dbReference>
<dbReference type="Gene3D" id="4.10.280.10">
    <property type="entry name" value="Helix-loop-helix DNA-binding domain"/>
    <property type="match status" value="1"/>
</dbReference>
<organism evidence="1 2">
    <name type="scientific">Paenibacillus aurantius</name>
    <dbReference type="NCBI Taxonomy" id="2918900"/>
    <lineage>
        <taxon>Bacteria</taxon>
        <taxon>Bacillati</taxon>
        <taxon>Bacillota</taxon>
        <taxon>Bacilli</taxon>
        <taxon>Bacillales</taxon>
        <taxon>Paenibacillaceae</taxon>
        <taxon>Paenibacillus</taxon>
    </lineage>
</organism>
<dbReference type="InterPro" id="IPR053028">
    <property type="entry name" value="Spo0E-like_phosphatase"/>
</dbReference>
<dbReference type="InterPro" id="IPR018540">
    <property type="entry name" value="Spo0E-like"/>
</dbReference>
<dbReference type="KEGG" id="paun:MJA45_14030"/>
<dbReference type="InterPro" id="IPR037208">
    <property type="entry name" value="Spo0E-like_sf"/>
</dbReference>
<dbReference type="PANTHER" id="PTHR41263">
    <property type="entry name" value="ASPARTYL-PHOSPHATE PHOSPHATASE YISI"/>
    <property type="match status" value="1"/>
</dbReference>
<dbReference type="SUPFAM" id="SSF140500">
    <property type="entry name" value="BAS1536-like"/>
    <property type="match status" value="1"/>
</dbReference>
<dbReference type="Proteomes" id="UP001305702">
    <property type="component" value="Chromosome"/>
</dbReference>
<dbReference type="PANTHER" id="PTHR41263:SF1">
    <property type="entry name" value="ASPARTYL-PHOSPHATE PHOSPHATASE YISI"/>
    <property type="match status" value="1"/>
</dbReference>
<dbReference type="RefSeq" id="WP_315607871.1">
    <property type="nucleotide sequence ID" value="NZ_CP130318.1"/>
</dbReference>
<reference evidence="1 2" key="1">
    <citation type="submission" date="2022-02" db="EMBL/GenBank/DDBJ databases">
        <title>Paenibacillus sp. MBLB1776 Whole Genome Shotgun Sequencing.</title>
        <authorList>
            <person name="Hwang C.Y."/>
            <person name="Cho E.-S."/>
            <person name="Seo M.-J."/>
        </authorList>
    </citation>
    <scope>NUCLEOTIDE SEQUENCE [LARGE SCALE GENOMIC DNA]</scope>
    <source>
        <strain evidence="1 2">MBLB1776</strain>
    </source>
</reference>
<protein>
    <submittedName>
        <fullName evidence="1">Aspartyl-phosphate phosphatase Spo0E family protein</fullName>
    </submittedName>
</protein>
<gene>
    <name evidence="1" type="ORF">MJA45_14030</name>
</gene>